<gene>
    <name evidence="1" type="ORF">FDK22_03145</name>
</gene>
<dbReference type="Proteomes" id="UP000308901">
    <property type="component" value="Unassembled WGS sequence"/>
</dbReference>
<sequence length="179" mass="20485">MNFADIKTMTIIGNLVIIDGVEIEIDTICEHDAVQFHKGNNFVLIEPNMTKGNLEDYQYALDEFEIKKYEIENPTYTDEEQFAINLNNINSEYETKVALLTSGVPQSERLTWTKQEQEARAYLLDNKVPTPLIDSIVENRTKYTKDELIAKIIYKADNYASAIGTLVGIRQAQEDLLDE</sequence>
<dbReference type="AlphaFoldDB" id="A0A5R8Y4I4"/>
<keyword evidence="2" id="KW-1185">Reference proteome</keyword>
<dbReference type="RefSeq" id="WP_138151431.1">
    <property type="nucleotide sequence ID" value="NZ_VANU01000001.1"/>
</dbReference>
<organism evidence="1 2">
    <name type="scientific">Arcobacter arenosus</name>
    <dbReference type="NCBI Taxonomy" id="2576037"/>
    <lineage>
        <taxon>Bacteria</taxon>
        <taxon>Pseudomonadati</taxon>
        <taxon>Campylobacterota</taxon>
        <taxon>Epsilonproteobacteria</taxon>
        <taxon>Campylobacterales</taxon>
        <taxon>Arcobacteraceae</taxon>
        <taxon>Arcobacter</taxon>
    </lineage>
</organism>
<dbReference type="OrthoDB" id="8596093at2"/>
<evidence type="ECO:0000313" key="1">
    <source>
        <dbReference type="EMBL" id="TLP41029.1"/>
    </source>
</evidence>
<protein>
    <submittedName>
        <fullName evidence="1">Uncharacterized protein</fullName>
    </submittedName>
</protein>
<dbReference type="EMBL" id="VANU01000001">
    <property type="protein sequence ID" value="TLP41029.1"/>
    <property type="molecule type" value="Genomic_DNA"/>
</dbReference>
<comment type="caution">
    <text evidence="1">The sequence shown here is derived from an EMBL/GenBank/DDBJ whole genome shotgun (WGS) entry which is preliminary data.</text>
</comment>
<accession>A0A5R8Y4I4</accession>
<name>A0A5R8Y4I4_9BACT</name>
<proteinExistence type="predicted"/>
<reference evidence="1 2" key="1">
    <citation type="submission" date="2019-05" db="EMBL/GenBank/DDBJ databases">
        <title>Arcobacter sp. nov., isolated from sea sediment.</title>
        <authorList>
            <person name="Kim W."/>
        </authorList>
    </citation>
    <scope>NUCLEOTIDE SEQUENCE [LARGE SCALE GENOMIC DNA]</scope>
    <source>
        <strain evidence="1 2">CAU 1517</strain>
    </source>
</reference>
<evidence type="ECO:0000313" key="2">
    <source>
        <dbReference type="Proteomes" id="UP000308901"/>
    </source>
</evidence>